<dbReference type="PROSITE" id="PS51724">
    <property type="entry name" value="SPOR"/>
    <property type="match status" value="1"/>
</dbReference>
<feature type="domain" description="SPOR" evidence="2">
    <location>
        <begin position="243"/>
        <end position="321"/>
    </location>
</feature>
<protein>
    <submittedName>
        <fullName evidence="3">Sporulation protein</fullName>
    </submittedName>
</protein>
<evidence type="ECO:0000256" key="1">
    <source>
        <dbReference type="SAM" id="MobiDB-lite"/>
    </source>
</evidence>
<keyword evidence="4" id="KW-1185">Reference proteome</keyword>
<dbReference type="EMBL" id="BLJE01000002">
    <property type="protein sequence ID" value="GFE65349.1"/>
    <property type="molecule type" value="Genomic_DNA"/>
</dbReference>
<reference evidence="3 4" key="1">
    <citation type="submission" date="2019-12" db="EMBL/GenBank/DDBJ databases">
        <title>Litoreibacter badius sp. nov., a novel bacteriochlorophyll a-containing bacterium in the genus Litoreibacter.</title>
        <authorList>
            <person name="Kanamuro M."/>
            <person name="Takabe Y."/>
            <person name="Mori K."/>
            <person name="Takaichi S."/>
            <person name="Hanada S."/>
        </authorList>
    </citation>
    <scope>NUCLEOTIDE SEQUENCE [LARGE SCALE GENOMIC DNA]</scope>
    <source>
        <strain evidence="3 4">K6</strain>
    </source>
</reference>
<evidence type="ECO:0000313" key="4">
    <source>
        <dbReference type="Proteomes" id="UP000436822"/>
    </source>
</evidence>
<dbReference type="InterPro" id="IPR007730">
    <property type="entry name" value="SPOR-like_dom"/>
</dbReference>
<accession>A0A6N6JIV1</accession>
<dbReference type="SUPFAM" id="SSF110997">
    <property type="entry name" value="Sporulation related repeat"/>
    <property type="match status" value="1"/>
</dbReference>
<name>A0A6N6JIV1_9RHOB</name>
<dbReference type="GO" id="GO:0042834">
    <property type="term" value="F:peptidoglycan binding"/>
    <property type="evidence" value="ECO:0007669"/>
    <property type="project" value="InterPro"/>
</dbReference>
<dbReference type="AlphaFoldDB" id="A0A6N6JIV1"/>
<dbReference type="InterPro" id="IPR036680">
    <property type="entry name" value="SPOR-like_sf"/>
</dbReference>
<comment type="caution">
    <text evidence="3">The sequence shown here is derived from an EMBL/GenBank/DDBJ whole genome shotgun (WGS) entry which is preliminary data.</text>
</comment>
<evidence type="ECO:0000313" key="3">
    <source>
        <dbReference type="EMBL" id="GFE65349.1"/>
    </source>
</evidence>
<feature type="region of interest" description="Disordered" evidence="1">
    <location>
        <begin position="210"/>
        <end position="239"/>
    </location>
</feature>
<dbReference type="Proteomes" id="UP000436822">
    <property type="component" value="Unassembled WGS sequence"/>
</dbReference>
<evidence type="ECO:0000259" key="2">
    <source>
        <dbReference type="PROSITE" id="PS51724"/>
    </source>
</evidence>
<sequence length="322" mass="33365">MGTKRMGHRGARHVVLVGTALFALAGCEEFKEFTAKQADDKEATATASAAGTANVAELEQRDVEAPEVFQATDQGLWDGRPSLGGVWVAHPDVKNPERVVIRNEANGKSVVGALFRRERDNPGPVMQLSSDAAESLGVLAGQPVSLAVTALKKETVAPAAVVSTEAATTPEGIEEGADEAATGDTAAPGAIQQSSLDPLAAAEAAIEESEALAPGTPPASDAAQAAPSTAVAAAPAAAEPETKSRLLRPYVQVGLYDDRAAADATLTTLSAAGVVPVLSEEVRKDKTFWRVTVGPAMNSTERRALRKQVRDLGFKGIFYTTG</sequence>
<proteinExistence type="predicted"/>
<dbReference type="PROSITE" id="PS51257">
    <property type="entry name" value="PROKAR_LIPOPROTEIN"/>
    <property type="match status" value="1"/>
</dbReference>
<organism evidence="3 4">
    <name type="scientific">Litoreibacter roseus</name>
    <dbReference type="NCBI Taxonomy" id="2601869"/>
    <lineage>
        <taxon>Bacteria</taxon>
        <taxon>Pseudomonadati</taxon>
        <taxon>Pseudomonadota</taxon>
        <taxon>Alphaproteobacteria</taxon>
        <taxon>Rhodobacterales</taxon>
        <taxon>Roseobacteraceae</taxon>
        <taxon>Litoreibacter</taxon>
    </lineage>
</organism>
<dbReference type="Pfam" id="PF05036">
    <property type="entry name" value="SPOR"/>
    <property type="match status" value="1"/>
</dbReference>
<gene>
    <name evidence="3" type="ORF">KIN_24230</name>
</gene>
<dbReference type="Gene3D" id="3.30.70.1070">
    <property type="entry name" value="Sporulation related repeat"/>
    <property type="match status" value="1"/>
</dbReference>
<feature type="compositionally biased region" description="Low complexity" evidence="1">
    <location>
        <begin position="218"/>
        <end position="239"/>
    </location>
</feature>